<accession>A0A1Z4LK72</accession>
<keyword evidence="2" id="KW-1185">Reference proteome</keyword>
<organism evidence="1 2">
    <name type="scientific">Calothrix parasitica NIES-267</name>
    <dbReference type="NCBI Taxonomy" id="1973488"/>
    <lineage>
        <taxon>Bacteria</taxon>
        <taxon>Bacillati</taxon>
        <taxon>Cyanobacteriota</taxon>
        <taxon>Cyanophyceae</taxon>
        <taxon>Nostocales</taxon>
        <taxon>Calotrichaceae</taxon>
        <taxon>Calothrix</taxon>
    </lineage>
</organism>
<evidence type="ECO:0008006" key="3">
    <source>
        <dbReference type="Google" id="ProtNLM"/>
    </source>
</evidence>
<dbReference type="Proteomes" id="UP000218418">
    <property type="component" value="Chromosome"/>
</dbReference>
<evidence type="ECO:0000313" key="1">
    <source>
        <dbReference type="EMBL" id="BAY81594.1"/>
    </source>
</evidence>
<evidence type="ECO:0000313" key="2">
    <source>
        <dbReference type="Proteomes" id="UP000218418"/>
    </source>
</evidence>
<gene>
    <name evidence="1" type="ORF">NIES267_10710</name>
</gene>
<reference evidence="1 2" key="1">
    <citation type="submission" date="2017-06" db="EMBL/GenBank/DDBJ databases">
        <title>Genome sequencing of cyanobaciteial culture collection at National Institute for Environmental Studies (NIES).</title>
        <authorList>
            <person name="Hirose Y."/>
            <person name="Shimura Y."/>
            <person name="Fujisawa T."/>
            <person name="Nakamura Y."/>
            <person name="Kawachi M."/>
        </authorList>
    </citation>
    <scope>NUCLEOTIDE SEQUENCE [LARGE SCALE GENOMIC DNA]</scope>
    <source>
        <strain evidence="1 2">NIES-267</strain>
    </source>
</reference>
<protein>
    <recommendedName>
        <fullName evidence="3">DUF928 domain-containing protein</fullName>
    </recommendedName>
</protein>
<dbReference type="OrthoDB" id="468489at2"/>
<dbReference type="AlphaFoldDB" id="A0A1Z4LK72"/>
<dbReference type="EMBL" id="AP018227">
    <property type="protein sequence ID" value="BAY81594.1"/>
    <property type="molecule type" value="Genomic_DNA"/>
</dbReference>
<name>A0A1Z4LK72_9CYAN</name>
<proteinExistence type="predicted"/>
<sequence length="223" mass="25388">MSKLNLLLTNLSILIVTISSFLQPILAKETQIPQQTLSWWSIFRRKPPREGTTKGSRPSEQLCFISPQISSQTKTIWNAKPFFLWKGNIKKIAVGIPRSKEYLKTQIVTGSQSVNYTGKPLEPGKIYRWSIFLSESENASSTRLVPFKIMEAPQRNRITAELKLLERLQKNQGADAEKIAFTKTKYFADKGLWSDALQQAYSVPNPSPELSQMKEELPNQLCK</sequence>